<dbReference type="PANTHER" id="PTHR42834">
    <property type="entry name" value="ENDONUCLEASE/EXONUCLEASE/PHOSPHATASE FAMILY PROTEIN (AFU_ORTHOLOGUE AFUA_3G09210)"/>
    <property type="match status" value="1"/>
</dbReference>
<dbReference type="Proteomes" id="UP001595478">
    <property type="component" value="Unassembled WGS sequence"/>
</dbReference>
<gene>
    <name evidence="3" type="ORF">ACFOHL_14020</name>
</gene>
<dbReference type="PROSITE" id="PS51257">
    <property type="entry name" value="PROKAR_LIPOPROTEIN"/>
    <property type="match status" value="1"/>
</dbReference>
<reference evidence="4" key="1">
    <citation type="journal article" date="2019" name="Int. J. Syst. Evol. Microbiol.">
        <title>The Global Catalogue of Microorganisms (GCM) 10K type strain sequencing project: providing services to taxonomists for standard genome sequencing and annotation.</title>
        <authorList>
            <consortium name="The Broad Institute Genomics Platform"/>
            <consortium name="The Broad Institute Genome Sequencing Center for Infectious Disease"/>
            <person name="Wu L."/>
            <person name="Ma J."/>
        </authorList>
    </citation>
    <scope>NUCLEOTIDE SEQUENCE [LARGE SCALE GENOMIC DNA]</scope>
    <source>
        <strain evidence="4">KCTC 52473</strain>
    </source>
</reference>
<dbReference type="GO" id="GO:0004519">
    <property type="term" value="F:endonuclease activity"/>
    <property type="evidence" value="ECO:0007669"/>
    <property type="project" value="UniProtKB-KW"/>
</dbReference>
<dbReference type="Gene3D" id="3.60.10.10">
    <property type="entry name" value="Endonuclease/exonuclease/phosphatase"/>
    <property type="match status" value="1"/>
</dbReference>
<evidence type="ECO:0000259" key="2">
    <source>
        <dbReference type="Pfam" id="PF03372"/>
    </source>
</evidence>
<accession>A0ABV7FV69</accession>
<feature type="signal peptide" evidence="1">
    <location>
        <begin position="1"/>
        <end position="29"/>
    </location>
</feature>
<dbReference type="PANTHER" id="PTHR42834:SF1">
    <property type="entry name" value="ENDONUCLEASE_EXONUCLEASE_PHOSPHATASE FAMILY PROTEIN (AFU_ORTHOLOGUE AFUA_3G09210)"/>
    <property type="match status" value="1"/>
</dbReference>
<dbReference type="EMBL" id="JBHRSW010000029">
    <property type="protein sequence ID" value="MFC3122737.1"/>
    <property type="molecule type" value="Genomic_DNA"/>
</dbReference>
<protein>
    <submittedName>
        <fullName evidence="3">Endonuclease/exonuclease/phosphatase family protein</fullName>
    </submittedName>
</protein>
<dbReference type="InterPro" id="IPR036691">
    <property type="entry name" value="Endo/exonu/phosph_ase_sf"/>
</dbReference>
<evidence type="ECO:0000256" key="1">
    <source>
        <dbReference type="SAM" id="SignalP"/>
    </source>
</evidence>
<dbReference type="SUPFAM" id="SSF56219">
    <property type="entry name" value="DNase I-like"/>
    <property type="match status" value="1"/>
</dbReference>
<feature type="chain" id="PRO_5046476976" evidence="1">
    <location>
        <begin position="30"/>
        <end position="355"/>
    </location>
</feature>
<keyword evidence="1" id="KW-0732">Signal</keyword>
<dbReference type="RefSeq" id="WP_376920859.1">
    <property type="nucleotide sequence ID" value="NZ_JBHRSW010000029.1"/>
</dbReference>
<keyword evidence="3" id="KW-0255">Endonuclease</keyword>
<proteinExistence type="predicted"/>
<evidence type="ECO:0000313" key="3">
    <source>
        <dbReference type="EMBL" id="MFC3122737.1"/>
    </source>
</evidence>
<organism evidence="3 4">
    <name type="scientific">Agaribacter flavus</name>
    <dbReference type="NCBI Taxonomy" id="1902781"/>
    <lineage>
        <taxon>Bacteria</taxon>
        <taxon>Pseudomonadati</taxon>
        <taxon>Pseudomonadota</taxon>
        <taxon>Gammaproteobacteria</taxon>
        <taxon>Alteromonadales</taxon>
        <taxon>Alteromonadaceae</taxon>
        <taxon>Agaribacter</taxon>
    </lineage>
</organism>
<sequence>MIAKLHSQTSLHRFLSSFALTLVSVLALAACSAKTENAHVQDDLSAESINAATTPIYRQSLVTPANYIYPKQNTFKVLSWNVEHFLDEYDDPYIENDRENNPSSSMQGKRENLAIALKEENADIVVLQEFESAKLLRDIANNELTGMGYQFFADAPSHSWYMNVVIMSKFPLGVMYSYGNANTPVLNYLNAKGEKETQRNLNTRAWSIDVFPSENYSFVLTALHLKAGRGERNIGMRLGQIHFLKTQFERFLLEDPQRNILVVGDFNSLPDSAELEALLNGKTKGNRFVDVLEPSVFTHTAIDPRRRLDYAIFNENMASEWVPDSVQTKYYFSPEKQDATADHLPIIAEFYLQDK</sequence>
<dbReference type="Pfam" id="PF03372">
    <property type="entry name" value="Exo_endo_phos"/>
    <property type="match status" value="1"/>
</dbReference>
<keyword evidence="3" id="KW-0378">Hydrolase</keyword>
<name>A0ABV7FV69_9ALTE</name>
<feature type="domain" description="Endonuclease/exonuclease/phosphatase" evidence="2">
    <location>
        <begin position="78"/>
        <end position="321"/>
    </location>
</feature>
<dbReference type="InterPro" id="IPR005135">
    <property type="entry name" value="Endo/exonuclease/phosphatase"/>
</dbReference>
<comment type="caution">
    <text evidence="3">The sequence shown here is derived from an EMBL/GenBank/DDBJ whole genome shotgun (WGS) entry which is preliminary data.</text>
</comment>
<keyword evidence="4" id="KW-1185">Reference proteome</keyword>
<evidence type="ECO:0000313" key="4">
    <source>
        <dbReference type="Proteomes" id="UP001595478"/>
    </source>
</evidence>
<keyword evidence="3" id="KW-0540">Nuclease</keyword>